<dbReference type="GeneID" id="77170794"/>
<evidence type="ECO:0000313" key="2">
    <source>
        <dbReference type="EMBL" id="MDV6307188.1"/>
    </source>
</evidence>
<proteinExistence type="predicted"/>
<organism evidence="3 5">
    <name type="scientific">Gordonia amicalis</name>
    <dbReference type="NCBI Taxonomy" id="89053"/>
    <lineage>
        <taxon>Bacteria</taxon>
        <taxon>Bacillati</taxon>
        <taxon>Actinomycetota</taxon>
        <taxon>Actinomycetes</taxon>
        <taxon>Mycobacteriales</taxon>
        <taxon>Gordoniaceae</taxon>
        <taxon>Gordonia</taxon>
    </lineage>
</organism>
<evidence type="ECO:0000313" key="5">
    <source>
        <dbReference type="Proteomes" id="UP001185922"/>
    </source>
</evidence>
<dbReference type="RefSeq" id="WP_035760577.1">
    <property type="nucleotide sequence ID" value="NZ_CP091855.1"/>
</dbReference>
<dbReference type="EMBL" id="JAWLKI010000006">
    <property type="protein sequence ID" value="MDV6307188.1"/>
    <property type="molecule type" value="Genomic_DNA"/>
</dbReference>
<keyword evidence="4" id="KW-1185">Reference proteome</keyword>
<name>A0AAE4U5W8_9ACTN</name>
<accession>A0AAE4U5W8</accession>
<dbReference type="Proteomes" id="UP001185922">
    <property type="component" value="Unassembled WGS sequence"/>
</dbReference>
<dbReference type="AlphaFoldDB" id="A0AAE4U5W8"/>
<keyword evidence="1" id="KW-0812">Transmembrane</keyword>
<gene>
    <name evidence="2" type="ORF">R3P94_07550</name>
    <name evidence="3" type="ORF">R3Q15_13690</name>
</gene>
<evidence type="ECO:0000313" key="3">
    <source>
        <dbReference type="EMBL" id="MDV6312930.1"/>
    </source>
</evidence>
<sequence length="62" mass="6685">MLTLVLATGVIASMCALMAAYTYPRRGRDPSAAARGARRWMVGVAIFGISAVVLRFVWVLLS</sequence>
<keyword evidence="1" id="KW-0472">Membrane</keyword>
<protein>
    <submittedName>
        <fullName evidence="3">Uncharacterized protein</fullName>
    </submittedName>
</protein>
<reference evidence="3 4" key="1">
    <citation type="submission" date="2023-10" db="EMBL/GenBank/DDBJ databases">
        <title>Development of a sustainable strategy for remediation of hydrocarbon-contaminated territories based on the waste exchange concept.</title>
        <authorList>
            <person name="Krivoruchko A."/>
        </authorList>
    </citation>
    <scope>NUCLEOTIDE SEQUENCE</scope>
    <source>
        <strain evidence="2 4">IEGM 1266</strain>
        <strain evidence="3">IEGM 1279</strain>
    </source>
</reference>
<dbReference type="Proteomes" id="UP001185779">
    <property type="component" value="Unassembled WGS sequence"/>
</dbReference>
<evidence type="ECO:0000256" key="1">
    <source>
        <dbReference type="SAM" id="Phobius"/>
    </source>
</evidence>
<keyword evidence="1" id="KW-1133">Transmembrane helix</keyword>
<comment type="caution">
    <text evidence="3">The sequence shown here is derived from an EMBL/GenBank/DDBJ whole genome shotgun (WGS) entry which is preliminary data.</text>
</comment>
<evidence type="ECO:0000313" key="4">
    <source>
        <dbReference type="Proteomes" id="UP001185779"/>
    </source>
</evidence>
<dbReference type="EMBL" id="JAWLKH010000014">
    <property type="protein sequence ID" value="MDV6312930.1"/>
    <property type="molecule type" value="Genomic_DNA"/>
</dbReference>
<feature type="transmembrane region" description="Helical" evidence="1">
    <location>
        <begin position="40"/>
        <end position="61"/>
    </location>
</feature>